<feature type="domain" description="Nudix hydrolase" evidence="1">
    <location>
        <begin position="47"/>
        <end position="178"/>
    </location>
</feature>
<dbReference type="InterPro" id="IPR015797">
    <property type="entry name" value="NUDIX_hydrolase-like_dom_sf"/>
</dbReference>
<evidence type="ECO:0000313" key="2">
    <source>
        <dbReference type="EMBL" id="MFC7327698.1"/>
    </source>
</evidence>
<dbReference type="EMBL" id="JBHTBH010000003">
    <property type="protein sequence ID" value="MFC7327698.1"/>
    <property type="molecule type" value="Genomic_DNA"/>
</dbReference>
<comment type="caution">
    <text evidence="2">The sequence shown here is derived from an EMBL/GenBank/DDBJ whole genome shotgun (WGS) entry which is preliminary data.</text>
</comment>
<evidence type="ECO:0000259" key="1">
    <source>
        <dbReference type="PROSITE" id="PS51462"/>
    </source>
</evidence>
<dbReference type="Pfam" id="PF00293">
    <property type="entry name" value="NUDIX"/>
    <property type="match status" value="1"/>
</dbReference>
<dbReference type="InterPro" id="IPR000086">
    <property type="entry name" value="NUDIX_hydrolase_dom"/>
</dbReference>
<dbReference type="RefSeq" id="WP_379870129.1">
    <property type="nucleotide sequence ID" value="NZ_JBHTBH010000003.1"/>
</dbReference>
<dbReference type="CDD" id="cd03674">
    <property type="entry name" value="NUDIX_Hydrolase"/>
    <property type="match status" value="1"/>
</dbReference>
<accession>A0ABW2KEF6</accession>
<dbReference type="PROSITE" id="PS51462">
    <property type="entry name" value="NUDIX"/>
    <property type="match status" value="1"/>
</dbReference>
<proteinExistence type="predicted"/>
<dbReference type="GO" id="GO:0016787">
    <property type="term" value="F:hydrolase activity"/>
    <property type="evidence" value="ECO:0007669"/>
    <property type="project" value="UniProtKB-KW"/>
</dbReference>
<gene>
    <name evidence="2" type="ORF">ACFQRF_08065</name>
</gene>
<keyword evidence="2" id="KW-0378">Hydrolase</keyword>
<name>A0ABW2KEF6_9ACTN</name>
<protein>
    <submittedName>
        <fullName evidence="2">NUDIX hydrolase</fullName>
    </submittedName>
</protein>
<sequence length="188" mass="20250">MPEPLHEDARSVLREWQAPDPAQEELRREYLAHLDRHPDGMWRSCRPGHVTASAAIVDPEGRGMVLTLHRRIGLWLQVGGHCEPVDRSLAGVALREATEESGIAGLRLLPSPLRLDRHRVGCGSGSWHLDVQYAAVAPAGAALTRVAEESDDLRWFPIDALPEPSDDACRALAAAASAAVRGAVPSGG</sequence>
<evidence type="ECO:0000313" key="3">
    <source>
        <dbReference type="Proteomes" id="UP001596540"/>
    </source>
</evidence>
<dbReference type="SUPFAM" id="SSF55811">
    <property type="entry name" value="Nudix"/>
    <property type="match status" value="1"/>
</dbReference>
<keyword evidence="3" id="KW-1185">Reference proteome</keyword>
<organism evidence="2 3">
    <name type="scientific">Marinactinospora rubrisoli</name>
    <dbReference type="NCBI Taxonomy" id="2715399"/>
    <lineage>
        <taxon>Bacteria</taxon>
        <taxon>Bacillati</taxon>
        <taxon>Actinomycetota</taxon>
        <taxon>Actinomycetes</taxon>
        <taxon>Streptosporangiales</taxon>
        <taxon>Nocardiopsidaceae</taxon>
        <taxon>Marinactinospora</taxon>
    </lineage>
</organism>
<dbReference type="Proteomes" id="UP001596540">
    <property type="component" value="Unassembled WGS sequence"/>
</dbReference>
<reference evidence="3" key="1">
    <citation type="journal article" date="2019" name="Int. J. Syst. Evol. Microbiol.">
        <title>The Global Catalogue of Microorganisms (GCM) 10K type strain sequencing project: providing services to taxonomists for standard genome sequencing and annotation.</title>
        <authorList>
            <consortium name="The Broad Institute Genomics Platform"/>
            <consortium name="The Broad Institute Genome Sequencing Center for Infectious Disease"/>
            <person name="Wu L."/>
            <person name="Ma J."/>
        </authorList>
    </citation>
    <scope>NUCLEOTIDE SEQUENCE [LARGE SCALE GENOMIC DNA]</scope>
    <source>
        <strain evidence="3">CGMCC 4.7382</strain>
    </source>
</reference>
<dbReference type="Gene3D" id="3.90.79.10">
    <property type="entry name" value="Nucleoside Triphosphate Pyrophosphohydrolase"/>
    <property type="match status" value="1"/>
</dbReference>